<dbReference type="AlphaFoldDB" id="A0A848L3I8"/>
<comment type="caution">
    <text evidence="2">The sequence shown here is derived from an EMBL/GenBank/DDBJ whole genome shotgun (WGS) entry which is preliminary data.</text>
</comment>
<feature type="non-terminal residue" evidence="2">
    <location>
        <position position="1"/>
    </location>
</feature>
<dbReference type="EMBL" id="JABBNB010000084">
    <property type="protein sequence ID" value="NMO05316.1"/>
    <property type="molecule type" value="Genomic_DNA"/>
</dbReference>
<dbReference type="RefSeq" id="WP_170197820.1">
    <property type="nucleotide sequence ID" value="NZ_JABBNB010000084.1"/>
</dbReference>
<name>A0A848L3I8_9ACTN</name>
<evidence type="ECO:0000259" key="1">
    <source>
        <dbReference type="Pfam" id="PF02720"/>
    </source>
</evidence>
<feature type="non-terminal residue" evidence="2">
    <location>
        <position position="313"/>
    </location>
</feature>
<gene>
    <name evidence="2" type="ORF">HH308_29285</name>
</gene>
<feature type="domain" description="DUF222" evidence="1">
    <location>
        <begin position="138"/>
        <end position="310"/>
    </location>
</feature>
<protein>
    <submittedName>
        <fullName evidence="2">DUF222 domain-containing protein</fullName>
    </submittedName>
</protein>
<dbReference type="Pfam" id="PF02720">
    <property type="entry name" value="DUF222"/>
    <property type="match status" value="2"/>
</dbReference>
<dbReference type="Proteomes" id="UP000550729">
    <property type="component" value="Unassembled WGS sequence"/>
</dbReference>
<evidence type="ECO:0000313" key="3">
    <source>
        <dbReference type="Proteomes" id="UP000550729"/>
    </source>
</evidence>
<evidence type="ECO:0000313" key="2">
    <source>
        <dbReference type="EMBL" id="NMO05316.1"/>
    </source>
</evidence>
<proteinExistence type="predicted"/>
<reference evidence="2 3" key="1">
    <citation type="submission" date="2020-04" db="EMBL/GenBank/DDBJ databases">
        <title>Gordonia sp. nov. TBRC 11910.</title>
        <authorList>
            <person name="Suriyachadkun C."/>
        </authorList>
    </citation>
    <scope>NUCLEOTIDE SEQUENCE [LARGE SCALE GENOMIC DNA]</scope>
    <source>
        <strain evidence="2 3">TBRC 11910</strain>
    </source>
</reference>
<feature type="domain" description="DUF222" evidence="1">
    <location>
        <begin position="51"/>
        <end position="118"/>
    </location>
</feature>
<dbReference type="InterPro" id="IPR003870">
    <property type="entry name" value="DUF222"/>
</dbReference>
<sequence>EVGDLLAEVVHVARGESYLAYEQYRRLARLHQVQVAPLIPADPGGSAAIAPATRAFEDLAAMVAAALGWGDRKAQGILGEAVDLMTRLPAVAQRLRDGVITVEVARKLIERTDLISDGPAGGWLPTEPAPGETEPGAVMARVDQAIAGELDQGGRGAWTPHLARDMADRIVFREEPDAVRQRRRAAKLDRRVWTSNLDDDMALLGVTMTAERVQVSVAAIRDLAARVCGNDPRTTPQRNSDVMFCLINQVPYRCACGDPATCTSDLPGEGADPAAVVPVAARTILHVVADEATVAGHADNPGYLSGHGVISGD</sequence>
<keyword evidence="3" id="KW-1185">Reference proteome</keyword>
<accession>A0A848L3I8</accession>
<organism evidence="2 3">
    <name type="scientific">Gordonia asplenii</name>
    <dbReference type="NCBI Taxonomy" id="2725283"/>
    <lineage>
        <taxon>Bacteria</taxon>
        <taxon>Bacillati</taxon>
        <taxon>Actinomycetota</taxon>
        <taxon>Actinomycetes</taxon>
        <taxon>Mycobacteriales</taxon>
        <taxon>Gordoniaceae</taxon>
        <taxon>Gordonia</taxon>
    </lineage>
</organism>